<dbReference type="PANTHER" id="PTHR14324:SF3">
    <property type="entry name" value="CONDENSIN-2 COMPLEX SUBUNIT H2"/>
    <property type="match status" value="1"/>
</dbReference>
<dbReference type="AlphaFoldDB" id="S8DE84"/>
<accession>S8DE84</accession>
<feature type="compositionally biased region" description="Polar residues" evidence="1">
    <location>
        <begin position="255"/>
        <end position="267"/>
    </location>
</feature>
<dbReference type="InterPro" id="IPR031719">
    <property type="entry name" value="H2_M"/>
</dbReference>
<dbReference type="InterPro" id="IPR009378">
    <property type="entry name" value="H2_N"/>
</dbReference>
<sequence length="375" mass="42036">MDSSGGSSIKPSSGRFLQTLRPIRDLESNWEVDLAKNLEDYLLQICSGNISSQDAELFIVNFAEAALLLQGSVQVFGRKVEYLHSLVLNALDFISNKRFDMRYREEQGSGATGNPQTLKDQGDDSFWCSDEIAVDSKNMLDSSVSRDAATPRYFVRPPANLAVLEGECLEPSGDSGELESYLLATVNLYRDFLLLDPSDAVVVDDILDFEFGKRKTNVMWGSSLTSSKGWKSSQMPSRKPGRNTPKLLVKKMQDISETQSQSTNHGFDSNEGHDLRNSPEGGFEFDDDFSEPGGVDSDEDDDDPWKPLNPHEPGFLKVKPYKKVKAKKRRDPFSSKHRPSMAEFPLAKRHGLICEELNEIWEETYGKPESLSLMK</sequence>
<proteinExistence type="predicted"/>
<evidence type="ECO:0000259" key="3">
    <source>
        <dbReference type="Pfam" id="PF16869"/>
    </source>
</evidence>
<evidence type="ECO:0000313" key="4">
    <source>
        <dbReference type="EMBL" id="EPS61088.1"/>
    </source>
</evidence>
<dbReference type="Proteomes" id="UP000015453">
    <property type="component" value="Unassembled WGS sequence"/>
</dbReference>
<dbReference type="GO" id="GO:0005634">
    <property type="term" value="C:nucleus"/>
    <property type="evidence" value="ECO:0007669"/>
    <property type="project" value="TreeGrafter"/>
</dbReference>
<keyword evidence="5" id="KW-1185">Reference proteome</keyword>
<feature type="compositionally biased region" description="Acidic residues" evidence="1">
    <location>
        <begin position="283"/>
        <end position="303"/>
    </location>
</feature>
<protein>
    <recommendedName>
        <fullName evidence="6">Condensin-2 complex subunit H2</fullName>
    </recommendedName>
</protein>
<evidence type="ECO:0000313" key="5">
    <source>
        <dbReference type="Proteomes" id="UP000015453"/>
    </source>
</evidence>
<name>S8DE84_9LAMI</name>
<comment type="caution">
    <text evidence="4">The sequence shown here is derived from an EMBL/GenBank/DDBJ whole genome shotgun (WGS) entry which is preliminary data.</text>
</comment>
<dbReference type="GO" id="GO:0010032">
    <property type="term" value="P:meiotic chromosome condensation"/>
    <property type="evidence" value="ECO:0007669"/>
    <property type="project" value="TreeGrafter"/>
</dbReference>
<dbReference type="GO" id="GO:0003682">
    <property type="term" value="F:chromatin binding"/>
    <property type="evidence" value="ECO:0007669"/>
    <property type="project" value="TreeGrafter"/>
</dbReference>
<reference evidence="4 5" key="1">
    <citation type="journal article" date="2013" name="BMC Genomics">
        <title>The miniature genome of a carnivorous plant Genlisea aurea contains a low number of genes and short non-coding sequences.</title>
        <authorList>
            <person name="Leushkin E.V."/>
            <person name="Sutormin R.A."/>
            <person name="Nabieva E.R."/>
            <person name="Penin A.A."/>
            <person name="Kondrashov A.S."/>
            <person name="Logacheva M.D."/>
        </authorList>
    </citation>
    <scope>NUCLEOTIDE SEQUENCE [LARGE SCALE GENOMIC DNA]</scope>
</reference>
<dbReference type="PANTHER" id="PTHR14324">
    <property type="entry name" value="CONDENSIN-2 COMPLEX SUBUNIT H2"/>
    <property type="match status" value="1"/>
</dbReference>
<dbReference type="GO" id="GO:0000796">
    <property type="term" value="C:condensin complex"/>
    <property type="evidence" value="ECO:0007669"/>
    <property type="project" value="TreeGrafter"/>
</dbReference>
<organism evidence="4 5">
    <name type="scientific">Genlisea aurea</name>
    <dbReference type="NCBI Taxonomy" id="192259"/>
    <lineage>
        <taxon>Eukaryota</taxon>
        <taxon>Viridiplantae</taxon>
        <taxon>Streptophyta</taxon>
        <taxon>Embryophyta</taxon>
        <taxon>Tracheophyta</taxon>
        <taxon>Spermatophyta</taxon>
        <taxon>Magnoliopsida</taxon>
        <taxon>eudicotyledons</taxon>
        <taxon>Gunneridae</taxon>
        <taxon>Pentapetalae</taxon>
        <taxon>asterids</taxon>
        <taxon>lamiids</taxon>
        <taxon>Lamiales</taxon>
        <taxon>Lentibulariaceae</taxon>
        <taxon>Genlisea</taxon>
    </lineage>
</organism>
<gene>
    <name evidence="4" type="ORF">M569_13713</name>
</gene>
<feature type="region of interest" description="Disordered" evidence="1">
    <location>
        <begin position="225"/>
        <end position="340"/>
    </location>
</feature>
<feature type="domain" description="Condensin II complex subunit H2 middle" evidence="3">
    <location>
        <begin position="156"/>
        <end position="303"/>
    </location>
</feature>
<feature type="compositionally biased region" description="Basic and acidic residues" evidence="1">
    <location>
        <begin position="268"/>
        <end position="277"/>
    </location>
</feature>
<evidence type="ECO:0000256" key="1">
    <source>
        <dbReference type="SAM" id="MobiDB-lite"/>
    </source>
</evidence>
<evidence type="ECO:0000259" key="2">
    <source>
        <dbReference type="Pfam" id="PF06278"/>
    </source>
</evidence>
<dbReference type="EMBL" id="AUSU01007087">
    <property type="protein sequence ID" value="EPS61088.1"/>
    <property type="molecule type" value="Genomic_DNA"/>
</dbReference>
<feature type="compositionally biased region" description="Basic residues" evidence="1">
    <location>
        <begin position="319"/>
        <end position="339"/>
    </location>
</feature>
<dbReference type="Pfam" id="PF06278">
    <property type="entry name" value="CNDH2_N"/>
    <property type="match status" value="1"/>
</dbReference>
<dbReference type="Pfam" id="PF16869">
    <property type="entry name" value="CNDH2_M"/>
    <property type="match status" value="1"/>
</dbReference>
<dbReference type="OrthoDB" id="10038475at2759"/>
<dbReference type="InterPro" id="IPR031739">
    <property type="entry name" value="Ncaph2"/>
</dbReference>
<dbReference type="GO" id="GO:0051306">
    <property type="term" value="P:mitotic sister chromatid separation"/>
    <property type="evidence" value="ECO:0007669"/>
    <property type="project" value="TreeGrafter"/>
</dbReference>
<feature type="domain" description="Condensin II complex subunit H2 N-terminal" evidence="2">
    <location>
        <begin position="15"/>
        <end position="132"/>
    </location>
</feature>
<evidence type="ECO:0008006" key="6">
    <source>
        <dbReference type="Google" id="ProtNLM"/>
    </source>
</evidence>